<evidence type="ECO:0000256" key="1">
    <source>
        <dbReference type="ARBA" id="ARBA00006196"/>
    </source>
</evidence>
<gene>
    <name evidence="3" type="ORF">RJT34_10459</name>
</gene>
<comment type="caution">
    <text evidence="3">The sequence shown here is derived from an EMBL/GenBank/DDBJ whole genome shotgun (WGS) entry which is preliminary data.</text>
</comment>
<dbReference type="GO" id="GO:0005634">
    <property type="term" value="C:nucleus"/>
    <property type="evidence" value="ECO:0007669"/>
    <property type="project" value="TreeGrafter"/>
</dbReference>
<dbReference type="PANTHER" id="PTHR46403">
    <property type="entry name" value="TP53-REGULATED INHIBITOR OF APOPTOSIS 1"/>
    <property type="match status" value="1"/>
</dbReference>
<proteinExistence type="inferred from homology"/>
<evidence type="ECO:0000313" key="4">
    <source>
        <dbReference type="Proteomes" id="UP001359559"/>
    </source>
</evidence>
<organism evidence="3 4">
    <name type="scientific">Clitoria ternatea</name>
    <name type="common">Butterfly pea</name>
    <dbReference type="NCBI Taxonomy" id="43366"/>
    <lineage>
        <taxon>Eukaryota</taxon>
        <taxon>Viridiplantae</taxon>
        <taxon>Streptophyta</taxon>
        <taxon>Embryophyta</taxon>
        <taxon>Tracheophyta</taxon>
        <taxon>Spermatophyta</taxon>
        <taxon>Magnoliopsida</taxon>
        <taxon>eudicotyledons</taxon>
        <taxon>Gunneridae</taxon>
        <taxon>Pentapetalae</taxon>
        <taxon>rosids</taxon>
        <taxon>fabids</taxon>
        <taxon>Fabales</taxon>
        <taxon>Fabaceae</taxon>
        <taxon>Papilionoideae</taxon>
        <taxon>50 kb inversion clade</taxon>
        <taxon>NPAAA clade</taxon>
        <taxon>indigoferoid/millettioid clade</taxon>
        <taxon>Phaseoleae</taxon>
        <taxon>Clitoria</taxon>
    </lineage>
</organism>
<dbReference type="EMBL" id="JAYKXN010000002">
    <property type="protein sequence ID" value="KAK7311960.1"/>
    <property type="molecule type" value="Genomic_DNA"/>
</dbReference>
<dbReference type="GO" id="GO:0005829">
    <property type="term" value="C:cytosol"/>
    <property type="evidence" value="ECO:0007669"/>
    <property type="project" value="TreeGrafter"/>
</dbReference>
<reference evidence="3 4" key="1">
    <citation type="submission" date="2024-01" db="EMBL/GenBank/DDBJ databases">
        <title>The genomes of 5 underutilized Papilionoideae crops provide insights into root nodulation and disease resistance.</title>
        <authorList>
            <person name="Yuan L."/>
        </authorList>
    </citation>
    <scope>NUCLEOTIDE SEQUENCE [LARGE SCALE GENOMIC DNA]</scope>
    <source>
        <strain evidence="3">LY-2023</strain>
        <tissue evidence="3">Leaf</tissue>
    </source>
</reference>
<accession>A0AAN9PTU1</accession>
<dbReference type="Proteomes" id="UP001359559">
    <property type="component" value="Unassembled WGS sequence"/>
</dbReference>
<evidence type="ECO:0000256" key="2">
    <source>
        <dbReference type="ARBA" id="ARBA00023157"/>
    </source>
</evidence>
<dbReference type="GO" id="GO:1990050">
    <property type="term" value="F:phosphatidic acid transfer activity"/>
    <property type="evidence" value="ECO:0007669"/>
    <property type="project" value="TreeGrafter"/>
</dbReference>
<dbReference type="InterPro" id="IPR007918">
    <property type="entry name" value="MDM35_apoptosis"/>
</dbReference>
<evidence type="ECO:0000313" key="3">
    <source>
        <dbReference type="EMBL" id="KAK7311960.1"/>
    </source>
</evidence>
<keyword evidence="2" id="KW-1015">Disulfide bond</keyword>
<dbReference type="PANTHER" id="PTHR46403:SF1">
    <property type="entry name" value="TP53-REGULATED INHIBITOR OF APOPTOSIS 1"/>
    <property type="match status" value="1"/>
</dbReference>
<sequence length="84" mass="9891">MREKKKASKSSSSTSPCLLLRDAYHNCFNRWYAEKFMKGHWDKQDCVSEWQSYRACLSQHLEDKHLIRFLEAEHNVQDGAVASQ</sequence>
<protein>
    <submittedName>
        <fullName evidence="3">Uncharacterized protein</fullName>
    </submittedName>
</protein>
<dbReference type="GO" id="GO:0045332">
    <property type="term" value="P:phospholipid translocation"/>
    <property type="evidence" value="ECO:0007669"/>
    <property type="project" value="TreeGrafter"/>
</dbReference>
<name>A0AAN9PTU1_CLITE</name>
<dbReference type="GO" id="GO:0005758">
    <property type="term" value="C:mitochondrial intermembrane space"/>
    <property type="evidence" value="ECO:0007669"/>
    <property type="project" value="TreeGrafter"/>
</dbReference>
<dbReference type="AlphaFoldDB" id="A0AAN9PTU1"/>
<dbReference type="PROSITE" id="PS51808">
    <property type="entry name" value="CHCH"/>
    <property type="match status" value="1"/>
</dbReference>
<dbReference type="Pfam" id="PF05254">
    <property type="entry name" value="UPF0203"/>
    <property type="match status" value="1"/>
</dbReference>
<comment type="similarity">
    <text evidence="1">Belongs to the TRIAP1/MDM35 family.</text>
</comment>
<keyword evidence="4" id="KW-1185">Reference proteome</keyword>